<comment type="subcellular location">
    <subcellularLocation>
        <location evidence="1">Membrane</location>
        <topology evidence="1">Multi-pass membrane protein</topology>
    </subcellularLocation>
</comment>
<protein>
    <submittedName>
        <fullName evidence="7">ACS family hexuronate transporter-like MFS transporter</fullName>
    </submittedName>
</protein>
<feature type="transmembrane region" description="Helical" evidence="5">
    <location>
        <begin position="52"/>
        <end position="71"/>
    </location>
</feature>
<feature type="transmembrane region" description="Helical" evidence="5">
    <location>
        <begin position="274"/>
        <end position="300"/>
    </location>
</feature>
<organism evidence="7 8">
    <name type="scientific">Dinghuibacter silviterrae</name>
    <dbReference type="NCBI Taxonomy" id="1539049"/>
    <lineage>
        <taxon>Bacteria</taxon>
        <taxon>Pseudomonadati</taxon>
        <taxon>Bacteroidota</taxon>
        <taxon>Chitinophagia</taxon>
        <taxon>Chitinophagales</taxon>
        <taxon>Chitinophagaceae</taxon>
        <taxon>Dinghuibacter</taxon>
    </lineage>
</organism>
<dbReference type="OrthoDB" id="9781156at2"/>
<name>A0A4R8DGS6_9BACT</name>
<comment type="caution">
    <text evidence="7">The sequence shown here is derived from an EMBL/GenBank/DDBJ whole genome shotgun (WGS) entry which is preliminary data.</text>
</comment>
<accession>A0A4R8DGS6</accession>
<dbReference type="InterPro" id="IPR050382">
    <property type="entry name" value="MFS_Na/Anion_cotransporter"/>
</dbReference>
<keyword evidence="4 5" id="KW-0472">Membrane</keyword>
<sequence>MPKTAIGKYRWTIVTLLFFATTVNYMDRQVIGLLKDRLANMLQWSEQDYSHIVMAFTASYALGLLVFGIIIDRIGSRLGYTWSIIIWSLSAMAHAFMRTTLGFGIARSALGLGESGNFPAAIKSVAEWFPKRERALATGIFNSGSNVAAILGPALIALLLSVGGAVWGVRSAFLVTGALGFLWLAFWLTFYDTPQRLLGKRVQQPEYDHILSDDEDELPAAQQTRISWVTLLGVKQTWAFFVGKLLTDPVWWFYLFWVPSYINATYHLDITKSWVYVSVIYTVASFGSILGGYLSGWLIHHKGFPDYKARKLAMFIFACCVFPIILIRFTDHVWVAVGLISLAAAAHQAWSANIFTTASDMFPKRAVSSVVGIGGMAGSLGGVVFPLITGIVLDHFKALGHLGVGYNIIFAICAVAYLLAWILMHFLCPKMVRISIKA</sequence>
<feature type="transmembrane region" description="Helical" evidence="5">
    <location>
        <begin position="147"/>
        <end position="167"/>
    </location>
</feature>
<feature type="transmembrane region" description="Helical" evidence="5">
    <location>
        <begin position="173"/>
        <end position="191"/>
    </location>
</feature>
<feature type="transmembrane region" description="Helical" evidence="5">
    <location>
        <begin position="312"/>
        <end position="329"/>
    </location>
</feature>
<dbReference type="InterPro" id="IPR020846">
    <property type="entry name" value="MFS_dom"/>
</dbReference>
<keyword evidence="3 5" id="KW-1133">Transmembrane helix</keyword>
<dbReference type="Pfam" id="PF07690">
    <property type="entry name" value="MFS_1"/>
    <property type="match status" value="1"/>
</dbReference>
<dbReference type="PANTHER" id="PTHR11662:SF285">
    <property type="entry name" value="HEXURONATE TRANSPORTER"/>
    <property type="match status" value="1"/>
</dbReference>
<dbReference type="Proteomes" id="UP000294498">
    <property type="component" value="Unassembled WGS sequence"/>
</dbReference>
<dbReference type="Gene3D" id="1.20.1250.20">
    <property type="entry name" value="MFS general substrate transporter like domains"/>
    <property type="match status" value="2"/>
</dbReference>
<evidence type="ECO:0000256" key="2">
    <source>
        <dbReference type="ARBA" id="ARBA00022692"/>
    </source>
</evidence>
<proteinExistence type="predicted"/>
<evidence type="ECO:0000256" key="4">
    <source>
        <dbReference type="ARBA" id="ARBA00023136"/>
    </source>
</evidence>
<evidence type="ECO:0000256" key="5">
    <source>
        <dbReference type="SAM" id="Phobius"/>
    </source>
</evidence>
<evidence type="ECO:0000259" key="6">
    <source>
        <dbReference type="PROSITE" id="PS50850"/>
    </source>
</evidence>
<feature type="transmembrane region" description="Helical" evidence="5">
    <location>
        <begin position="335"/>
        <end position="355"/>
    </location>
</feature>
<feature type="transmembrane region" description="Helical" evidence="5">
    <location>
        <begin position="408"/>
        <end position="428"/>
    </location>
</feature>
<keyword evidence="8" id="KW-1185">Reference proteome</keyword>
<dbReference type="EMBL" id="SODV01000002">
    <property type="protein sequence ID" value="TDW96444.1"/>
    <property type="molecule type" value="Genomic_DNA"/>
</dbReference>
<reference evidence="7 8" key="1">
    <citation type="submission" date="2019-03" db="EMBL/GenBank/DDBJ databases">
        <title>Genomic Encyclopedia of Type Strains, Phase IV (KMG-IV): sequencing the most valuable type-strain genomes for metagenomic binning, comparative biology and taxonomic classification.</title>
        <authorList>
            <person name="Goeker M."/>
        </authorList>
    </citation>
    <scope>NUCLEOTIDE SEQUENCE [LARGE SCALE GENOMIC DNA]</scope>
    <source>
        <strain evidence="7 8">DSM 100059</strain>
    </source>
</reference>
<evidence type="ECO:0000313" key="7">
    <source>
        <dbReference type="EMBL" id="TDW96444.1"/>
    </source>
</evidence>
<dbReference type="InterPro" id="IPR011701">
    <property type="entry name" value="MFS"/>
</dbReference>
<keyword evidence="2 5" id="KW-0812">Transmembrane</keyword>
<evidence type="ECO:0000256" key="1">
    <source>
        <dbReference type="ARBA" id="ARBA00004141"/>
    </source>
</evidence>
<feature type="transmembrane region" description="Helical" evidence="5">
    <location>
        <begin position="250"/>
        <end position="268"/>
    </location>
</feature>
<dbReference type="CDD" id="cd17319">
    <property type="entry name" value="MFS_ExuT_GudP_like"/>
    <property type="match status" value="1"/>
</dbReference>
<gene>
    <name evidence="7" type="ORF">EDB95_4275</name>
</gene>
<dbReference type="InterPro" id="IPR036259">
    <property type="entry name" value="MFS_trans_sf"/>
</dbReference>
<feature type="transmembrane region" description="Helical" evidence="5">
    <location>
        <begin position="367"/>
        <end position="388"/>
    </location>
</feature>
<dbReference type="PROSITE" id="PS50850">
    <property type="entry name" value="MFS"/>
    <property type="match status" value="1"/>
</dbReference>
<evidence type="ECO:0000256" key="3">
    <source>
        <dbReference type="ARBA" id="ARBA00022989"/>
    </source>
</evidence>
<feature type="domain" description="Major facilitator superfamily (MFS) profile" evidence="6">
    <location>
        <begin position="13"/>
        <end position="432"/>
    </location>
</feature>
<dbReference type="GO" id="GO:0015134">
    <property type="term" value="F:hexuronate transmembrane transporter activity"/>
    <property type="evidence" value="ECO:0007669"/>
    <property type="project" value="TreeGrafter"/>
</dbReference>
<evidence type="ECO:0000313" key="8">
    <source>
        <dbReference type="Proteomes" id="UP000294498"/>
    </source>
</evidence>
<dbReference type="SUPFAM" id="SSF103473">
    <property type="entry name" value="MFS general substrate transporter"/>
    <property type="match status" value="1"/>
</dbReference>
<dbReference type="PANTHER" id="PTHR11662">
    <property type="entry name" value="SOLUTE CARRIER FAMILY 17"/>
    <property type="match status" value="1"/>
</dbReference>
<dbReference type="AlphaFoldDB" id="A0A4R8DGS6"/>
<feature type="transmembrane region" description="Helical" evidence="5">
    <location>
        <begin position="78"/>
        <end position="97"/>
    </location>
</feature>
<dbReference type="GO" id="GO:0016020">
    <property type="term" value="C:membrane"/>
    <property type="evidence" value="ECO:0007669"/>
    <property type="project" value="UniProtKB-SubCell"/>
</dbReference>
<dbReference type="RefSeq" id="WP_133996888.1">
    <property type="nucleotide sequence ID" value="NZ_SODV01000002.1"/>
</dbReference>